<comment type="caution">
    <text evidence="12">The sequence shown here is derived from an EMBL/GenBank/DDBJ whole genome shotgun (WGS) entry which is preliminary data.</text>
</comment>
<evidence type="ECO:0000256" key="2">
    <source>
        <dbReference type="ARBA" id="ARBA00004496"/>
    </source>
</evidence>
<feature type="region of interest" description="Disordered" evidence="10">
    <location>
        <begin position="540"/>
        <end position="559"/>
    </location>
</feature>
<dbReference type="InterPro" id="IPR001452">
    <property type="entry name" value="SH3_domain"/>
</dbReference>
<dbReference type="InterPro" id="IPR036028">
    <property type="entry name" value="SH3-like_dom_sf"/>
</dbReference>
<evidence type="ECO:0000256" key="8">
    <source>
        <dbReference type="ARBA" id="ARBA00022949"/>
    </source>
</evidence>
<dbReference type="Pfam" id="PF14604">
    <property type="entry name" value="SH3_9"/>
    <property type="match status" value="1"/>
</dbReference>
<feature type="domain" description="SH3" evidence="11">
    <location>
        <begin position="6"/>
        <end position="68"/>
    </location>
</feature>
<dbReference type="PROSITE" id="PS50002">
    <property type="entry name" value="SH3"/>
    <property type="match status" value="1"/>
</dbReference>
<dbReference type="InterPro" id="IPR038319">
    <property type="entry name" value="Serine_rich_sf"/>
</dbReference>
<evidence type="ECO:0000256" key="1">
    <source>
        <dbReference type="ARBA" id="ARBA00004246"/>
    </source>
</evidence>
<dbReference type="PANTHER" id="PTHR10654">
    <property type="entry name" value="CAS SCAFFOLDING PROTEIN"/>
    <property type="match status" value="1"/>
</dbReference>
<evidence type="ECO:0000313" key="12">
    <source>
        <dbReference type="EMBL" id="CAK8695529.1"/>
    </source>
</evidence>
<evidence type="ECO:0000256" key="7">
    <source>
        <dbReference type="ARBA" id="ARBA00022889"/>
    </source>
</evidence>
<evidence type="ECO:0000256" key="10">
    <source>
        <dbReference type="SAM" id="MobiDB-lite"/>
    </source>
</evidence>
<keyword evidence="7" id="KW-0130">Cell adhesion</keyword>
<feature type="compositionally biased region" description="Polar residues" evidence="10">
    <location>
        <begin position="540"/>
        <end position="552"/>
    </location>
</feature>
<dbReference type="Proteomes" id="UP001642483">
    <property type="component" value="Unassembled WGS sequence"/>
</dbReference>
<feature type="region of interest" description="Disordered" evidence="10">
    <location>
        <begin position="279"/>
        <end position="299"/>
    </location>
</feature>
<keyword evidence="13" id="KW-1185">Reference proteome</keyword>
<dbReference type="Gene3D" id="1.20.120.830">
    <property type="entry name" value="Serine-rich domain"/>
    <property type="match status" value="1"/>
</dbReference>
<dbReference type="InterPro" id="IPR014928">
    <property type="entry name" value="Serine_rich_dom"/>
</dbReference>
<dbReference type="SMART" id="SM00326">
    <property type="entry name" value="SH3"/>
    <property type="match status" value="1"/>
</dbReference>
<evidence type="ECO:0000256" key="9">
    <source>
        <dbReference type="PROSITE-ProRule" id="PRU00192"/>
    </source>
</evidence>
<dbReference type="Pfam" id="PF12026">
    <property type="entry name" value="CAS_C"/>
    <property type="match status" value="1"/>
</dbReference>
<evidence type="ECO:0000256" key="3">
    <source>
        <dbReference type="ARBA" id="ARBA00007848"/>
    </source>
</evidence>
<dbReference type="InterPro" id="IPR021901">
    <property type="entry name" value="CAS_C"/>
</dbReference>
<evidence type="ECO:0000256" key="5">
    <source>
        <dbReference type="ARBA" id="ARBA00022490"/>
    </source>
</evidence>
<gene>
    <name evidence="12" type="ORF">CVLEPA_LOCUS28796</name>
</gene>
<reference evidence="12 13" key="1">
    <citation type="submission" date="2024-02" db="EMBL/GenBank/DDBJ databases">
        <authorList>
            <person name="Daric V."/>
            <person name="Darras S."/>
        </authorList>
    </citation>
    <scope>NUCLEOTIDE SEQUENCE [LARGE SCALE GENOMIC DNA]</scope>
</reference>
<dbReference type="Gene3D" id="2.30.30.40">
    <property type="entry name" value="SH3 Domains"/>
    <property type="match status" value="1"/>
</dbReference>
<evidence type="ECO:0000256" key="6">
    <source>
        <dbReference type="ARBA" id="ARBA00022553"/>
    </source>
</evidence>
<keyword evidence="6" id="KW-0597">Phosphoprotein</keyword>
<keyword evidence="5" id="KW-0963">Cytoplasm</keyword>
<keyword evidence="4 9" id="KW-0728">SH3 domain</keyword>
<keyword evidence="8" id="KW-0965">Cell junction</keyword>
<organism evidence="12 13">
    <name type="scientific">Clavelina lepadiformis</name>
    <name type="common">Light-bulb sea squirt</name>
    <name type="synonym">Ascidia lepadiformis</name>
    <dbReference type="NCBI Taxonomy" id="159417"/>
    <lineage>
        <taxon>Eukaryota</taxon>
        <taxon>Metazoa</taxon>
        <taxon>Chordata</taxon>
        <taxon>Tunicata</taxon>
        <taxon>Ascidiacea</taxon>
        <taxon>Aplousobranchia</taxon>
        <taxon>Clavelinidae</taxon>
        <taxon>Clavelina</taxon>
    </lineage>
</organism>
<dbReference type="EMBL" id="CAWYQH010000152">
    <property type="protein sequence ID" value="CAK8695529.1"/>
    <property type="molecule type" value="Genomic_DNA"/>
</dbReference>
<evidence type="ECO:0000256" key="4">
    <source>
        <dbReference type="ARBA" id="ARBA00022443"/>
    </source>
</evidence>
<dbReference type="Pfam" id="PF08824">
    <property type="entry name" value="Serine_rich"/>
    <property type="match status" value="1"/>
</dbReference>
<name>A0ABP0GUW9_CLALP</name>
<comment type="subcellular location">
    <subcellularLocation>
        <location evidence="1">Cell junction</location>
        <location evidence="1">Focal adhesion</location>
    </subcellularLocation>
    <subcellularLocation>
        <location evidence="2">Cytoplasm</location>
    </subcellularLocation>
</comment>
<evidence type="ECO:0000313" key="13">
    <source>
        <dbReference type="Proteomes" id="UP001642483"/>
    </source>
</evidence>
<dbReference type="Gene3D" id="1.20.120.230">
    <property type="entry name" value="Alpha-catenin/vinculin-like"/>
    <property type="match status" value="1"/>
</dbReference>
<dbReference type="PANTHER" id="PTHR10654:SF18">
    <property type="entry name" value="IP17195P"/>
    <property type="match status" value="1"/>
</dbReference>
<protein>
    <recommendedName>
        <fullName evidence="11">SH3 domain-containing protein</fullName>
    </recommendedName>
</protein>
<dbReference type="InterPro" id="IPR037362">
    <property type="entry name" value="CAS_fam"/>
</dbReference>
<comment type="similarity">
    <text evidence="3">Belongs to the CAS family.</text>
</comment>
<dbReference type="SUPFAM" id="SSF50044">
    <property type="entry name" value="SH3-domain"/>
    <property type="match status" value="1"/>
</dbReference>
<sequence>MSALSVNVVLARAVYENVSESQEELAFKRGDVVTVIEQNTSGLEGWWLCSFQGRQGIAPGNRLQILPGMHGSRQSTSGEDTYDVPPTHIWNRPVLEDAYDEEYDVPRRQPQTNYNNNNMLNLDSPTEIYDIPRSTSRRPVHGDDDDEVYDIPTAAVPVRGLDAEQEVYNIPSNFSAIPDPMAVYDVPPLVSRGPQSHPEEVYDVPPRRIDQPLGSDMILVQDPEELYDVPPTRIEDRTLKYRHESTGSDVVYDIPQSNKMKSGRVISSGLHSLRRMRREITENNRSQPPATIEEPTSPEYVYDVPPQVSRDNAQSSAVVTNPDEVVDGLLKRLSITNAPNDPNLKKTNRMSSSSINSYSSYIDNNPSQYKELKLSVEDAIEQLISLKQLLEDAVSSLLTLVKENWRTKQNMSGKVHDVQKSFLEVLVAVNKFLTFARGATANACSGSEDCRAPMQVQAGLRKFLVPLEEDLEMLKRALNDLDASQWDINKLAIDNNSADDIILDEVDSFVMTSRAVSDDATQMAIFIHTHAQYIFKKLSDNTSEGSQKSRTPSGEKDTRPVQEILALQARPLPAIPSTRASMVQPNKAVVTDPAALMEDYDYVALQDKEDTDQNSGNLISGLNKRKTQLFALGREIKQSKHEVFKINQAEKHELKKQKIDVPEMMQTLSEAIDRFINAVDSGQPPHTFVALSKQVILCAHKLVFVGDFVHQHISNTAAKTAIKDNCELMCACLKKAVVSAKLAALQWPSVPAVQDTVDKMFEIATSAHQTKLTLTSILS</sequence>
<dbReference type="CDD" id="cd11844">
    <property type="entry name" value="SH3_CAS"/>
    <property type="match status" value="1"/>
</dbReference>
<accession>A0ABP0GUW9</accession>
<proteinExistence type="inferred from homology"/>
<evidence type="ECO:0000259" key="11">
    <source>
        <dbReference type="PROSITE" id="PS50002"/>
    </source>
</evidence>